<keyword evidence="2" id="KW-1185">Reference proteome</keyword>
<reference evidence="1" key="1">
    <citation type="journal article" date="2021" name="Int. J. Syst. Evol. Microbiol.">
        <title>Bradyrhizobium septentrionale sp. nov. (sv. septentrionale) and Bradyrhizobium quebecense sp. nov. (sv. septentrionale) associated with legumes native to Canada possess rearranged symbiosis genes and numerous insertion sequences.</title>
        <authorList>
            <person name="Bromfield E.S.P."/>
            <person name="Cloutier S."/>
        </authorList>
    </citation>
    <scope>NUCLEOTIDE SEQUENCE</scope>
    <source>
        <strain evidence="1">5S5</strain>
    </source>
</reference>
<evidence type="ECO:0000313" key="2">
    <source>
        <dbReference type="Proteomes" id="UP001432046"/>
    </source>
</evidence>
<evidence type="ECO:0000313" key="1">
    <source>
        <dbReference type="EMBL" id="WXC82294.1"/>
    </source>
</evidence>
<dbReference type="RefSeq" id="WP_338834605.1">
    <property type="nucleotide sequence ID" value="NZ_CP147711.1"/>
</dbReference>
<organism evidence="1 2">
    <name type="scientific">Bradyrhizobium septentrionale</name>
    <dbReference type="NCBI Taxonomy" id="1404411"/>
    <lineage>
        <taxon>Bacteria</taxon>
        <taxon>Pseudomonadati</taxon>
        <taxon>Pseudomonadota</taxon>
        <taxon>Alphaproteobacteria</taxon>
        <taxon>Hyphomicrobiales</taxon>
        <taxon>Nitrobacteraceae</taxon>
        <taxon>Bradyrhizobium</taxon>
    </lineage>
</organism>
<proteinExistence type="predicted"/>
<dbReference type="EMBL" id="CP147711">
    <property type="protein sequence ID" value="WXC82294.1"/>
    <property type="molecule type" value="Genomic_DNA"/>
</dbReference>
<sequence>MTRRANQRCSSIIQKSRKGGRLAGEQVQVAQPTLLQNRDYLVLTEYRAFFAGLIRH</sequence>
<name>A0ABZ2P856_9BRAD</name>
<gene>
    <name evidence="1" type="ORF">WDK88_12255</name>
</gene>
<dbReference type="Proteomes" id="UP001432046">
    <property type="component" value="Chromosome"/>
</dbReference>
<accession>A0ABZ2P856</accession>
<reference evidence="1" key="2">
    <citation type="submission" date="2024-03" db="EMBL/GenBank/DDBJ databases">
        <authorList>
            <person name="Bromfield E.S.P."/>
            <person name="Cloutier S."/>
        </authorList>
    </citation>
    <scope>NUCLEOTIDE SEQUENCE</scope>
    <source>
        <strain evidence="1">5S5</strain>
    </source>
</reference>
<protein>
    <submittedName>
        <fullName evidence="1">Uncharacterized protein</fullName>
    </submittedName>
</protein>